<reference evidence="2 3" key="1">
    <citation type="submission" date="2016-10" db="EMBL/GenBank/DDBJ databases">
        <title>Genome sequence of the basidiomycete white-rot fungus Trametes pubescens.</title>
        <authorList>
            <person name="Makela M.R."/>
            <person name="Granchi Z."/>
            <person name="Peng M."/>
            <person name="De Vries R.P."/>
            <person name="Grigoriev I."/>
            <person name="Riley R."/>
            <person name="Hilden K."/>
        </authorList>
    </citation>
    <scope>NUCLEOTIDE SEQUENCE [LARGE SCALE GENOMIC DNA]</scope>
    <source>
        <strain evidence="2 3">FBCC735</strain>
    </source>
</reference>
<dbReference type="EMBL" id="MNAD01000660">
    <property type="protein sequence ID" value="OJT11310.1"/>
    <property type="molecule type" value="Genomic_DNA"/>
</dbReference>
<feature type="compositionally biased region" description="Low complexity" evidence="1">
    <location>
        <begin position="126"/>
        <end position="137"/>
    </location>
</feature>
<protein>
    <submittedName>
        <fullName evidence="2">Uncharacterized protein</fullName>
    </submittedName>
</protein>
<dbReference type="Proteomes" id="UP000184267">
    <property type="component" value="Unassembled WGS sequence"/>
</dbReference>
<keyword evidence="3" id="KW-1185">Reference proteome</keyword>
<sequence length="309" mass="33284">MNKTQFYLSQCADAASKSSMCFTLGAVMVKGGKVISSGYNHHRPHYDGSDVRTHGHRKAWSVGFHSLHNQNHEQKGQKALRAPKATLLGRPTFPTTSSSATASPSPPLASTSKGPAKGKSKQRPRSSSGHSSSSSLSRGGGSSSGEEYSGGESPSPSPTGHSRSPMALCGVPTGARTASRICPPKETDKLWDSRRRDPRANGADIYVARFTKNGFGSAKPCWRCLEWCRWAGVKRIFHWNADEGRFDVVKVNSAESGQYETHADIRLFAGLVSATSVFPTSYTLIRIVGLVVGLVNIGLKTCIDSLRFE</sequence>
<comment type="caution">
    <text evidence="2">The sequence shown here is derived from an EMBL/GenBank/DDBJ whole genome shotgun (WGS) entry which is preliminary data.</text>
</comment>
<feature type="region of interest" description="Disordered" evidence="1">
    <location>
        <begin position="88"/>
        <end position="196"/>
    </location>
</feature>
<dbReference type="Gene3D" id="3.40.140.10">
    <property type="entry name" value="Cytidine Deaminase, domain 2"/>
    <property type="match status" value="1"/>
</dbReference>
<evidence type="ECO:0000256" key="1">
    <source>
        <dbReference type="SAM" id="MobiDB-lite"/>
    </source>
</evidence>
<evidence type="ECO:0000313" key="2">
    <source>
        <dbReference type="EMBL" id="OJT11310.1"/>
    </source>
</evidence>
<feature type="compositionally biased region" description="Low complexity" evidence="1">
    <location>
        <begin position="91"/>
        <end position="112"/>
    </location>
</feature>
<feature type="compositionally biased region" description="Basic and acidic residues" evidence="1">
    <location>
        <begin position="183"/>
        <end position="196"/>
    </location>
</feature>
<dbReference type="OrthoDB" id="9972196at2759"/>
<dbReference type="AlphaFoldDB" id="A0A1M2VUX2"/>
<gene>
    <name evidence="2" type="ORF">TRAPUB_12185</name>
</gene>
<accession>A0A1M2VUX2</accession>
<feature type="compositionally biased region" description="Low complexity" evidence="1">
    <location>
        <begin position="144"/>
        <end position="162"/>
    </location>
</feature>
<proteinExistence type="predicted"/>
<name>A0A1M2VUX2_TRAPU</name>
<organism evidence="2 3">
    <name type="scientific">Trametes pubescens</name>
    <name type="common">White-rot fungus</name>
    <dbReference type="NCBI Taxonomy" id="154538"/>
    <lineage>
        <taxon>Eukaryota</taxon>
        <taxon>Fungi</taxon>
        <taxon>Dikarya</taxon>
        <taxon>Basidiomycota</taxon>
        <taxon>Agaricomycotina</taxon>
        <taxon>Agaricomycetes</taxon>
        <taxon>Polyporales</taxon>
        <taxon>Polyporaceae</taxon>
        <taxon>Trametes</taxon>
    </lineage>
</organism>
<evidence type="ECO:0000313" key="3">
    <source>
        <dbReference type="Proteomes" id="UP000184267"/>
    </source>
</evidence>
<dbReference type="OMA" id="ARPCWRC"/>